<keyword evidence="3" id="KW-0804">Transcription</keyword>
<protein>
    <submittedName>
        <fullName evidence="6">CheY-like chemotaxis protein</fullName>
    </submittedName>
</protein>
<dbReference type="InterPro" id="IPR050595">
    <property type="entry name" value="Bact_response_regulator"/>
</dbReference>
<keyword evidence="7" id="KW-1185">Reference proteome</keyword>
<feature type="domain" description="Response regulatory" evidence="5">
    <location>
        <begin position="9"/>
        <end position="122"/>
    </location>
</feature>
<gene>
    <name evidence="6" type="ORF">ABID21_000079</name>
</gene>
<evidence type="ECO:0000256" key="3">
    <source>
        <dbReference type="ARBA" id="ARBA00023163"/>
    </source>
</evidence>
<evidence type="ECO:0000256" key="1">
    <source>
        <dbReference type="ARBA" id="ARBA00022553"/>
    </source>
</evidence>
<dbReference type="SMART" id="SM00448">
    <property type="entry name" value="REC"/>
    <property type="match status" value="1"/>
</dbReference>
<dbReference type="Proteomes" id="UP001549031">
    <property type="component" value="Unassembled WGS sequence"/>
</dbReference>
<dbReference type="EMBL" id="JBEPLJ010000001">
    <property type="protein sequence ID" value="MET3583987.1"/>
    <property type="molecule type" value="Genomic_DNA"/>
</dbReference>
<evidence type="ECO:0000313" key="6">
    <source>
        <dbReference type="EMBL" id="MET3583987.1"/>
    </source>
</evidence>
<reference evidence="6 7" key="1">
    <citation type="submission" date="2024-06" db="EMBL/GenBank/DDBJ databases">
        <title>Genomic Encyclopedia of Type Strains, Phase IV (KMG-IV): sequencing the most valuable type-strain genomes for metagenomic binning, comparative biology and taxonomic classification.</title>
        <authorList>
            <person name="Goeker M."/>
        </authorList>
    </citation>
    <scope>NUCLEOTIDE SEQUENCE [LARGE SCALE GENOMIC DNA]</scope>
    <source>
        <strain evidence="6 7">DSM 105042</strain>
    </source>
</reference>
<evidence type="ECO:0000259" key="5">
    <source>
        <dbReference type="PROSITE" id="PS50110"/>
    </source>
</evidence>
<accession>A0ABV2H0Z9</accession>
<name>A0ABV2H0Z9_9HYPH</name>
<dbReference type="PANTHER" id="PTHR44591:SF3">
    <property type="entry name" value="RESPONSE REGULATORY DOMAIN-CONTAINING PROTEIN"/>
    <property type="match status" value="1"/>
</dbReference>
<dbReference type="PROSITE" id="PS50110">
    <property type="entry name" value="RESPONSE_REGULATORY"/>
    <property type="match status" value="1"/>
</dbReference>
<dbReference type="Gene3D" id="3.40.50.2300">
    <property type="match status" value="1"/>
</dbReference>
<organism evidence="6 7">
    <name type="scientific">Pseudorhizobium tarimense</name>
    <dbReference type="NCBI Taxonomy" id="1079109"/>
    <lineage>
        <taxon>Bacteria</taxon>
        <taxon>Pseudomonadati</taxon>
        <taxon>Pseudomonadota</taxon>
        <taxon>Alphaproteobacteria</taxon>
        <taxon>Hyphomicrobiales</taxon>
        <taxon>Rhizobiaceae</taxon>
        <taxon>Rhizobium/Agrobacterium group</taxon>
        <taxon>Pseudorhizobium</taxon>
    </lineage>
</organism>
<evidence type="ECO:0000256" key="2">
    <source>
        <dbReference type="ARBA" id="ARBA00023015"/>
    </source>
</evidence>
<keyword evidence="1 4" id="KW-0597">Phosphoprotein</keyword>
<feature type="modified residue" description="4-aspartylphosphate" evidence="4">
    <location>
        <position position="59"/>
    </location>
</feature>
<dbReference type="InterPro" id="IPR011006">
    <property type="entry name" value="CheY-like_superfamily"/>
</dbReference>
<dbReference type="Pfam" id="PF00072">
    <property type="entry name" value="Response_reg"/>
    <property type="match status" value="1"/>
</dbReference>
<keyword evidence="2" id="KW-0805">Transcription regulation</keyword>
<dbReference type="RefSeq" id="WP_247242044.1">
    <property type="nucleotide sequence ID" value="NZ_JALJRA010000001.1"/>
</dbReference>
<dbReference type="InterPro" id="IPR001789">
    <property type="entry name" value="Sig_transdc_resp-reg_receiver"/>
</dbReference>
<proteinExistence type="predicted"/>
<comment type="caution">
    <text evidence="6">The sequence shown here is derived from an EMBL/GenBank/DDBJ whole genome shotgun (WGS) entry which is preliminary data.</text>
</comment>
<evidence type="ECO:0000256" key="4">
    <source>
        <dbReference type="PROSITE-ProRule" id="PRU00169"/>
    </source>
</evidence>
<dbReference type="PANTHER" id="PTHR44591">
    <property type="entry name" value="STRESS RESPONSE REGULATOR PROTEIN 1"/>
    <property type="match status" value="1"/>
</dbReference>
<dbReference type="SUPFAM" id="SSF52172">
    <property type="entry name" value="CheY-like"/>
    <property type="match status" value="1"/>
</dbReference>
<sequence length="124" mass="13630">MTNLRPTSAILVVEDDPLIRLSITVDLADLGYEVYEAADAQEAIDQLTQHANISVLFTDIDMPGDIDGLRLAALVRDRWPPIKIIVTSGKHQLTCADIPFTGVFIPKPYTPMVVASVITDIMRP</sequence>
<evidence type="ECO:0000313" key="7">
    <source>
        <dbReference type="Proteomes" id="UP001549031"/>
    </source>
</evidence>